<evidence type="ECO:0000313" key="3">
    <source>
        <dbReference type="EMBL" id="UVI30945.1"/>
    </source>
</evidence>
<gene>
    <name evidence="3" type="ORF">L1F29_03505</name>
</gene>
<dbReference type="Gene3D" id="1.10.1330.10">
    <property type="entry name" value="Dockerin domain"/>
    <property type="match status" value="1"/>
</dbReference>
<dbReference type="Pfam" id="PF02368">
    <property type="entry name" value="Big_2"/>
    <property type="match status" value="1"/>
</dbReference>
<dbReference type="Gene3D" id="2.60.40.1080">
    <property type="match status" value="1"/>
</dbReference>
<dbReference type="SUPFAM" id="SSF63446">
    <property type="entry name" value="Type I dockerin domain"/>
    <property type="match status" value="1"/>
</dbReference>
<dbReference type="InterPro" id="IPR003343">
    <property type="entry name" value="Big_2"/>
</dbReference>
<sequence length="350" mass="36158">MNNERNQTMLRLIGCLALGMMLIFNAASFMPVAEAASGQTLTLDKLHYLKGEAITLSYTGAGASGTDWIGIYKTGDVPPGAGASLRWSYLKTGDGKVSVSNGLAPGTYDALFMLDDGYEIVDRKTFEVVDRVSVTGVTLDQQNVIMTEGETITLTATVAPANANDPQVSWTSSDSAVLSVTAAGGSASLIGLSPGTATVTVTTADGNFTAAANVTVEADLALQSIIESAQAKYDAAVEGNEDGLYAAGSKAQLQSAIAAANETANDADAAEEQVKSAKAALKAAIQRFNKQQISADINGDGRISVGDVAIVAGGYGKQPDQAGWNEKIDVNHDGKVDLADLQIVAKATKK</sequence>
<feature type="domain" description="BIG2" evidence="2">
    <location>
        <begin position="133"/>
        <end position="213"/>
    </location>
</feature>
<dbReference type="Gene3D" id="1.20.1270.90">
    <property type="entry name" value="AF1782-like"/>
    <property type="match status" value="1"/>
</dbReference>
<proteinExistence type="predicted"/>
<dbReference type="InterPro" id="IPR018247">
    <property type="entry name" value="EF_Hand_1_Ca_BS"/>
</dbReference>
<dbReference type="RefSeq" id="WP_258387008.1">
    <property type="nucleotide sequence ID" value="NZ_CP091430.1"/>
</dbReference>
<dbReference type="PROSITE" id="PS00018">
    <property type="entry name" value="EF_HAND_1"/>
    <property type="match status" value="2"/>
</dbReference>
<protein>
    <submittedName>
        <fullName evidence="3">Ig-like domain-containing protein</fullName>
    </submittedName>
</protein>
<keyword evidence="1" id="KW-0175">Coiled coil</keyword>
<dbReference type="InterPro" id="IPR036439">
    <property type="entry name" value="Dockerin_dom_sf"/>
</dbReference>
<dbReference type="SMART" id="SM00635">
    <property type="entry name" value="BID_2"/>
    <property type="match status" value="1"/>
</dbReference>
<name>A0ABY5SEL6_9BACL</name>
<feature type="coiled-coil region" evidence="1">
    <location>
        <begin position="250"/>
        <end position="287"/>
    </location>
</feature>
<evidence type="ECO:0000256" key="1">
    <source>
        <dbReference type="SAM" id="Coils"/>
    </source>
</evidence>
<dbReference type="SUPFAM" id="SSF49373">
    <property type="entry name" value="Invasin/intimin cell-adhesion fragments"/>
    <property type="match status" value="1"/>
</dbReference>
<organism evidence="3 4">
    <name type="scientific">Paenibacillus spongiae</name>
    <dbReference type="NCBI Taxonomy" id="2909671"/>
    <lineage>
        <taxon>Bacteria</taxon>
        <taxon>Bacillati</taxon>
        <taxon>Bacillota</taxon>
        <taxon>Bacilli</taxon>
        <taxon>Bacillales</taxon>
        <taxon>Paenibacillaceae</taxon>
        <taxon>Paenibacillus</taxon>
    </lineage>
</organism>
<accession>A0ABY5SEL6</accession>
<evidence type="ECO:0000259" key="2">
    <source>
        <dbReference type="SMART" id="SM00635"/>
    </source>
</evidence>
<dbReference type="Pfam" id="PF00404">
    <property type="entry name" value="Dockerin_1"/>
    <property type="match status" value="1"/>
</dbReference>
<reference evidence="3" key="1">
    <citation type="submission" date="2022-01" db="EMBL/GenBank/DDBJ databases">
        <title>Paenibacillus spongiae sp. nov., isolated from marine sponge.</title>
        <authorList>
            <person name="Li Z."/>
            <person name="Zhang M."/>
        </authorList>
    </citation>
    <scope>NUCLEOTIDE SEQUENCE</scope>
    <source>
        <strain evidence="3">PHS-Z3</strain>
    </source>
</reference>
<dbReference type="CDD" id="cd14254">
    <property type="entry name" value="Dockerin_II"/>
    <property type="match status" value="1"/>
</dbReference>
<dbReference type="InterPro" id="IPR002105">
    <property type="entry name" value="Dockerin_1_rpt"/>
</dbReference>
<dbReference type="Proteomes" id="UP001057877">
    <property type="component" value="Chromosome"/>
</dbReference>
<keyword evidence="4" id="KW-1185">Reference proteome</keyword>
<dbReference type="InterPro" id="IPR008964">
    <property type="entry name" value="Invasin/intimin_cell_adhesion"/>
</dbReference>
<evidence type="ECO:0000313" key="4">
    <source>
        <dbReference type="Proteomes" id="UP001057877"/>
    </source>
</evidence>
<dbReference type="EMBL" id="CP091430">
    <property type="protein sequence ID" value="UVI30945.1"/>
    <property type="molecule type" value="Genomic_DNA"/>
</dbReference>